<protein>
    <recommendedName>
        <fullName evidence="1">Aminotransferase-like plant mobile domain-containing protein</fullName>
    </recommendedName>
</protein>
<dbReference type="AlphaFoldDB" id="A0A314ZDI3"/>
<organism evidence="2 3">
    <name type="scientific">Prunus yedoensis var. nudiflora</name>
    <dbReference type="NCBI Taxonomy" id="2094558"/>
    <lineage>
        <taxon>Eukaryota</taxon>
        <taxon>Viridiplantae</taxon>
        <taxon>Streptophyta</taxon>
        <taxon>Embryophyta</taxon>
        <taxon>Tracheophyta</taxon>
        <taxon>Spermatophyta</taxon>
        <taxon>Magnoliopsida</taxon>
        <taxon>eudicotyledons</taxon>
        <taxon>Gunneridae</taxon>
        <taxon>Pentapetalae</taxon>
        <taxon>rosids</taxon>
        <taxon>fabids</taxon>
        <taxon>Rosales</taxon>
        <taxon>Rosaceae</taxon>
        <taxon>Amygdaloideae</taxon>
        <taxon>Amygdaleae</taxon>
        <taxon>Prunus</taxon>
    </lineage>
</organism>
<keyword evidence="3" id="KW-1185">Reference proteome</keyword>
<proteinExistence type="predicted"/>
<accession>A0A314ZDI3</accession>
<feature type="domain" description="Aminotransferase-like plant mobile" evidence="1">
    <location>
        <begin position="99"/>
        <end position="169"/>
    </location>
</feature>
<evidence type="ECO:0000259" key="1">
    <source>
        <dbReference type="Pfam" id="PF10536"/>
    </source>
</evidence>
<name>A0A314ZDI3_PRUYE</name>
<comment type="caution">
    <text evidence="2">The sequence shown here is derived from an EMBL/GenBank/DDBJ whole genome shotgun (WGS) entry which is preliminary data.</text>
</comment>
<reference evidence="2 3" key="1">
    <citation type="submission" date="2018-02" db="EMBL/GenBank/DDBJ databases">
        <title>Draft genome of wild Prunus yedoensis var. nudiflora.</title>
        <authorList>
            <person name="Baek S."/>
            <person name="Kim J.-H."/>
            <person name="Choi K."/>
            <person name="Kim G.-B."/>
            <person name="Cho A."/>
            <person name="Jang H."/>
            <person name="Shin C.-H."/>
            <person name="Yu H.-J."/>
            <person name="Mun J.-H."/>
        </authorList>
    </citation>
    <scope>NUCLEOTIDE SEQUENCE [LARGE SCALE GENOMIC DNA]</scope>
    <source>
        <strain evidence="3">cv. Jeju island</strain>
        <tissue evidence="2">Leaf</tissue>
    </source>
</reference>
<dbReference type="STRING" id="2094558.A0A314ZDI3"/>
<dbReference type="EMBL" id="PJQY01000172">
    <property type="protein sequence ID" value="PQQ16750.1"/>
    <property type="molecule type" value="Genomic_DNA"/>
</dbReference>
<sequence length="190" mass="21945">MEVPQDSMVEEREEYMVSPTGGNPFLRKAYFLKPTLPSSAKEPPLKLPHCFSSLPSHFEPKKKWPLEVKFPGWRKLSEDFITWVDRLASVHESTWKKAGGFSVLGHSVLSPLETTESEEIEEKLNRERRTPYRGVSRSVLASEWLKKFRNSGTEFEHEAFLALWLSKFLGGPELPLHLLFLLAFIEIWVC</sequence>
<dbReference type="InterPro" id="IPR019557">
    <property type="entry name" value="AminoTfrase-like_pln_mobile"/>
</dbReference>
<dbReference type="OrthoDB" id="1572276at2759"/>
<evidence type="ECO:0000313" key="2">
    <source>
        <dbReference type="EMBL" id="PQQ16750.1"/>
    </source>
</evidence>
<dbReference type="Proteomes" id="UP000250321">
    <property type="component" value="Unassembled WGS sequence"/>
</dbReference>
<gene>
    <name evidence="2" type="ORF">Pyn_25501</name>
</gene>
<dbReference type="Pfam" id="PF10536">
    <property type="entry name" value="PMD"/>
    <property type="match status" value="1"/>
</dbReference>
<evidence type="ECO:0000313" key="3">
    <source>
        <dbReference type="Proteomes" id="UP000250321"/>
    </source>
</evidence>